<organism evidence="2 3">
    <name type="scientific">Alternaria dauci</name>
    <dbReference type="NCBI Taxonomy" id="48095"/>
    <lineage>
        <taxon>Eukaryota</taxon>
        <taxon>Fungi</taxon>
        <taxon>Dikarya</taxon>
        <taxon>Ascomycota</taxon>
        <taxon>Pezizomycotina</taxon>
        <taxon>Dothideomycetes</taxon>
        <taxon>Pleosporomycetidae</taxon>
        <taxon>Pleosporales</taxon>
        <taxon>Pleosporineae</taxon>
        <taxon>Pleosporaceae</taxon>
        <taxon>Alternaria</taxon>
        <taxon>Alternaria sect. Porri</taxon>
    </lineage>
</organism>
<protein>
    <submittedName>
        <fullName evidence="2">Uncharacterized protein</fullName>
    </submittedName>
</protein>
<name>A0ABR3UXN8_9PLEO</name>
<sequence length="424" mass="48301">MAPRRTKSVNGNIGIIMRNWHIQPFEKCLPKTLWPNNQPSTDWNDEFITLLSQISSIPTATLPGFKKRLRKAVQIRQEKNSSAIGRQPWAKDVDLKNVLKEYEREAEKPRAEETQPVSRLKEMLVNRTARQASIQVPKTPMNHEDEDEDEEEEGSSEPLAGGKYQYLNGVKPVKVNLNPEASAAKKPTRPKPATRGKRRKADEEALPDPLAAELPSQVHQDPDPRVPDDTGFLSDLDGDEVDSEGRKRKKRLSRLQQERVREPHWQINLDTIAVDVPGLDNSIDTPTVCKEAKGPSVIRGDDVEDLIMGDGGDVTMKDMEDMPGFDAEDVRIHTGQDIIMDDREDVELELENLPDIPENATVTERREMEELRLKMEQRVWRIKVLRIKERECGGREAAEQDEDNANKENDVANKSRVLRKRRGK</sequence>
<gene>
    <name evidence="2" type="ORF">ACET3X_001545</name>
</gene>
<keyword evidence="3" id="KW-1185">Reference proteome</keyword>
<comment type="caution">
    <text evidence="2">The sequence shown here is derived from an EMBL/GenBank/DDBJ whole genome shotgun (WGS) entry which is preliminary data.</text>
</comment>
<feature type="compositionally biased region" description="Acidic residues" evidence="1">
    <location>
        <begin position="144"/>
        <end position="155"/>
    </location>
</feature>
<feature type="region of interest" description="Disordered" evidence="1">
    <location>
        <begin position="104"/>
        <end position="163"/>
    </location>
</feature>
<feature type="compositionally biased region" description="Basic and acidic residues" evidence="1">
    <location>
        <begin position="391"/>
        <end position="413"/>
    </location>
</feature>
<feature type="compositionally biased region" description="Basic and acidic residues" evidence="1">
    <location>
        <begin position="104"/>
        <end position="124"/>
    </location>
</feature>
<accession>A0ABR3UXN8</accession>
<feature type="compositionally biased region" description="Basic residues" evidence="1">
    <location>
        <begin position="186"/>
        <end position="199"/>
    </location>
</feature>
<dbReference type="Proteomes" id="UP001578633">
    <property type="component" value="Chromosome 1"/>
</dbReference>
<reference evidence="2 3" key="1">
    <citation type="submission" date="2024-09" db="EMBL/GenBank/DDBJ databases">
        <title>T2T genomes of carrot and Alternaria dauci and their utility for understanding host-pathogen interaction during carrot leaf blight disease.</title>
        <authorList>
            <person name="Liu W."/>
            <person name="Xu S."/>
            <person name="Ou C."/>
            <person name="Liu X."/>
            <person name="Zhuang F."/>
            <person name="Deng X.W."/>
        </authorList>
    </citation>
    <scope>NUCLEOTIDE SEQUENCE [LARGE SCALE GENOMIC DNA]</scope>
    <source>
        <strain evidence="2 3">A2016</strain>
    </source>
</reference>
<feature type="region of interest" description="Disordered" evidence="1">
    <location>
        <begin position="391"/>
        <end position="424"/>
    </location>
</feature>
<evidence type="ECO:0000256" key="1">
    <source>
        <dbReference type="SAM" id="MobiDB-lite"/>
    </source>
</evidence>
<feature type="region of interest" description="Disordered" evidence="1">
    <location>
        <begin position="177"/>
        <end position="258"/>
    </location>
</feature>
<proteinExistence type="predicted"/>
<dbReference type="GeneID" id="96081867"/>
<dbReference type="EMBL" id="JBHGVX010000001">
    <property type="protein sequence ID" value="KAL1801203.1"/>
    <property type="molecule type" value="Genomic_DNA"/>
</dbReference>
<evidence type="ECO:0000313" key="2">
    <source>
        <dbReference type="EMBL" id="KAL1801203.1"/>
    </source>
</evidence>
<dbReference type="RefSeq" id="XP_069311787.1">
    <property type="nucleotide sequence ID" value="XM_069446848.1"/>
</dbReference>
<evidence type="ECO:0000313" key="3">
    <source>
        <dbReference type="Proteomes" id="UP001578633"/>
    </source>
</evidence>